<reference evidence="3" key="1">
    <citation type="submission" date="2018-03" db="EMBL/GenBank/DDBJ databases">
        <authorList>
            <person name="Guldener U."/>
        </authorList>
    </citation>
    <scope>NUCLEOTIDE SEQUENCE</scope>
</reference>
<gene>
    <name evidence="3" type="ORF">FTOL_07505</name>
</gene>
<evidence type="ECO:0000259" key="2">
    <source>
        <dbReference type="PROSITE" id="PS50181"/>
    </source>
</evidence>
<dbReference type="SUPFAM" id="SSF81383">
    <property type="entry name" value="F-box domain"/>
    <property type="match status" value="1"/>
</dbReference>
<dbReference type="CDD" id="cd09917">
    <property type="entry name" value="F-box_SF"/>
    <property type="match status" value="1"/>
</dbReference>
<dbReference type="InterPro" id="IPR036047">
    <property type="entry name" value="F-box-like_dom_sf"/>
</dbReference>
<proteinExistence type="predicted"/>
<feature type="domain" description="F-box" evidence="2">
    <location>
        <begin position="62"/>
        <end position="107"/>
    </location>
</feature>
<organism evidence="3 4">
    <name type="scientific">Fusarium torulosum</name>
    <dbReference type="NCBI Taxonomy" id="33205"/>
    <lineage>
        <taxon>Eukaryota</taxon>
        <taxon>Fungi</taxon>
        <taxon>Dikarya</taxon>
        <taxon>Ascomycota</taxon>
        <taxon>Pezizomycotina</taxon>
        <taxon>Sordariomycetes</taxon>
        <taxon>Hypocreomycetidae</taxon>
        <taxon>Hypocreales</taxon>
        <taxon>Nectriaceae</taxon>
        <taxon>Fusarium</taxon>
    </lineage>
</organism>
<evidence type="ECO:0000313" key="4">
    <source>
        <dbReference type="Proteomes" id="UP001187734"/>
    </source>
</evidence>
<dbReference type="Proteomes" id="UP001187734">
    <property type="component" value="Unassembled WGS sequence"/>
</dbReference>
<feature type="region of interest" description="Disordered" evidence="1">
    <location>
        <begin position="1"/>
        <end position="61"/>
    </location>
</feature>
<feature type="compositionally biased region" description="Basic residues" evidence="1">
    <location>
        <begin position="1"/>
        <end position="10"/>
    </location>
</feature>
<evidence type="ECO:0000256" key="1">
    <source>
        <dbReference type="SAM" id="MobiDB-lite"/>
    </source>
</evidence>
<dbReference type="Gene3D" id="1.20.1280.50">
    <property type="match status" value="1"/>
</dbReference>
<sequence length="304" mass="34404">MSSSPVHHHSSGTERLLSGIEDGSQGHSAFDHGENVKQPLPEADDQQRESHSRRLPNSSGSVAPLLQLPDEVLLSVMLFMPHSSLYMLRQTCRAFCNLVDDHIFEDFQSEILQNQGRSSCITHYRFCQLRLIQNLLRRRTLCHDCGQMADSGELDRRLAEYWRMKFCQGCKKNHPGIFFSADVRDTSCLGRLGFFALGGIHKISGNILVSWESYPRRRLASYKGSPAVSEYGRDLPGSLDETTHLSPDKHFFSGKIAQGATSEPKLWLQTFAESDRFSTVEYDIEQLQMFPSEWNTSAWVGSLT</sequence>
<dbReference type="Pfam" id="PF00646">
    <property type="entry name" value="F-box"/>
    <property type="match status" value="1"/>
</dbReference>
<dbReference type="EMBL" id="ONZP01000251">
    <property type="protein sequence ID" value="SPJ79114.1"/>
    <property type="molecule type" value="Genomic_DNA"/>
</dbReference>
<accession>A0AAE8MAX9</accession>
<evidence type="ECO:0000313" key="3">
    <source>
        <dbReference type="EMBL" id="SPJ79114.1"/>
    </source>
</evidence>
<protein>
    <recommendedName>
        <fullName evidence="2">F-box domain-containing protein</fullName>
    </recommendedName>
</protein>
<dbReference type="PROSITE" id="PS50181">
    <property type="entry name" value="FBOX"/>
    <property type="match status" value="1"/>
</dbReference>
<name>A0AAE8MAX9_9HYPO</name>
<dbReference type="InterPro" id="IPR001810">
    <property type="entry name" value="F-box_dom"/>
</dbReference>
<keyword evidence="4" id="KW-1185">Reference proteome</keyword>
<comment type="caution">
    <text evidence="3">The sequence shown here is derived from an EMBL/GenBank/DDBJ whole genome shotgun (WGS) entry which is preliminary data.</text>
</comment>
<dbReference type="AlphaFoldDB" id="A0AAE8MAX9"/>